<comment type="catalytic activity">
    <reaction evidence="4 7">
        <text>uridine(38/39/40) in tRNA = pseudouridine(38/39/40) in tRNA</text>
        <dbReference type="Rhea" id="RHEA:22376"/>
        <dbReference type="Rhea" id="RHEA-COMP:10085"/>
        <dbReference type="Rhea" id="RHEA-COMP:10087"/>
        <dbReference type="ChEBI" id="CHEBI:65314"/>
        <dbReference type="ChEBI" id="CHEBI:65315"/>
        <dbReference type="EC" id="5.4.99.12"/>
    </reaction>
</comment>
<evidence type="ECO:0000256" key="1">
    <source>
        <dbReference type="ARBA" id="ARBA00009375"/>
    </source>
</evidence>
<dbReference type="EMBL" id="CP036290">
    <property type="protein sequence ID" value="QDU85747.1"/>
    <property type="molecule type" value="Genomic_DNA"/>
</dbReference>
<evidence type="ECO:0000256" key="4">
    <source>
        <dbReference type="HAMAP-Rule" id="MF_00171"/>
    </source>
</evidence>
<gene>
    <name evidence="4 9" type="primary">truA</name>
    <name evidence="9" type="ORF">Pla163_28810</name>
</gene>
<evidence type="ECO:0000313" key="9">
    <source>
        <dbReference type="EMBL" id="QDU85747.1"/>
    </source>
</evidence>
<keyword evidence="3 4" id="KW-0413">Isomerase</keyword>
<evidence type="ECO:0000313" key="10">
    <source>
        <dbReference type="Proteomes" id="UP000319342"/>
    </source>
</evidence>
<dbReference type="Proteomes" id="UP000319342">
    <property type="component" value="Chromosome"/>
</dbReference>
<proteinExistence type="inferred from homology"/>
<dbReference type="InterPro" id="IPR020095">
    <property type="entry name" value="PsdUridine_synth_TruA_C"/>
</dbReference>
<dbReference type="PANTHER" id="PTHR11142">
    <property type="entry name" value="PSEUDOURIDYLATE SYNTHASE"/>
    <property type="match status" value="1"/>
</dbReference>
<evidence type="ECO:0000256" key="6">
    <source>
        <dbReference type="PIRSR" id="PIRSR001430-2"/>
    </source>
</evidence>
<feature type="domain" description="Pseudouridine synthase I TruA alpha/beta" evidence="8">
    <location>
        <begin position="143"/>
        <end position="245"/>
    </location>
</feature>
<dbReference type="InterPro" id="IPR020094">
    <property type="entry name" value="TruA/RsuA/RluB/E/F_N"/>
</dbReference>
<dbReference type="CDD" id="cd02570">
    <property type="entry name" value="PseudoU_synth_EcTruA"/>
    <property type="match status" value="1"/>
</dbReference>
<dbReference type="Pfam" id="PF01416">
    <property type="entry name" value="PseudoU_synth_1"/>
    <property type="match status" value="2"/>
</dbReference>
<dbReference type="AlphaFoldDB" id="A0A518D2P7"/>
<keyword evidence="2 4" id="KW-0819">tRNA processing</keyword>
<reference evidence="9 10" key="1">
    <citation type="submission" date="2019-02" db="EMBL/GenBank/DDBJ databases">
        <title>Deep-cultivation of Planctomycetes and their phenomic and genomic characterization uncovers novel biology.</title>
        <authorList>
            <person name="Wiegand S."/>
            <person name="Jogler M."/>
            <person name="Boedeker C."/>
            <person name="Pinto D."/>
            <person name="Vollmers J."/>
            <person name="Rivas-Marin E."/>
            <person name="Kohn T."/>
            <person name="Peeters S.H."/>
            <person name="Heuer A."/>
            <person name="Rast P."/>
            <person name="Oberbeckmann S."/>
            <person name="Bunk B."/>
            <person name="Jeske O."/>
            <person name="Meyerdierks A."/>
            <person name="Storesund J.E."/>
            <person name="Kallscheuer N."/>
            <person name="Luecker S."/>
            <person name="Lage O.M."/>
            <person name="Pohl T."/>
            <person name="Merkel B.J."/>
            <person name="Hornburger P."/>
            <person name="Mueller R.-W."/>
            <person name="Bruemmer F."/>
            <person name="Labrenz M."/>
            <person name="Spormann A.M."/>
            <person name="Op den Camp H."/>
            <person name="Overmann J."/>
            <person name="Amann R."/>
            <person name="Jetten M.S.M."/>
            <person name="Mascher T."/>
            <person name="Medema M.H."/>
            <person name="Devos D.P."/>
            <person name="Kaster A.-K."/>
            <person name="Ovreas L."/>
            <person name="Rohde M."/>
            <person name="Galperin M.Y."/>
            <person name="Jogler C."/>
        </authorList>
    </citation>
    <scope>NUCLEOTIDE SEQUENCE [LARGE SCALE GENOMIC DNA]</scope>
    <source>
        <strain evidence="9 10">Pla163</strain>
    </source>
</reference>
<dbReference type="GO" id="GO:0003723">
    <property type="term" value="F:RNA binding"/>
    <property type="evidence" value="ECO:0007669"/>
    <property type="project" value="InterPro"/>
</dbReference>
<dbReference type="Gene3D" id="3.30.70.660">
    <property type="entry name" value="Pseudouridine synthase I, catalytic domain, C-terminal subdomain"/>
    <property type="match status" value="1"/>
</dbReference>
<dbReference type="GO" id="GO:0031119">
    <property type="term" value="P:tRNA pseudouridine synthesis"/>
    <property type="evidence" value="ECO:0007669"/>
    <property type="project" value="UniProtKB-UniRule"/>
</dbReference>
<comment type="similarity">
    <text evidence="1 4 7">Belongs to the tRNA pseudouridine synthase TruA family.</text>
</comment>
<evidence type="ECO:0000256" key="5">
    <source>
        <dbReference type="PIRSR" id="PIRSR001430-1"/>
    </source>
</evidence>
<protein>
    <recommendedName>
        <fullName evidence="4">tRNA pseudouridine synthase A</fullName>
        <ecNumber evidence="4">5.4.99.12</ecNumber>
    </recommendedName>
    <alternativeName>
        <fullName evidence="4">tRNA pseudouridine(38-40) synthase</fullName>
    </alternativeName>
    <alternativeName>
        <fullName evidence="4">tRNA pseudouridylate synthase I</fullName>
    </alternativeName>
    <alternativeName>
        <fullName evidence="4">tRNA-uridine isomerase I</fullName>
    </alternativeName>
</protein>
<dbReference type="EC" id="5.4.99.12" evidence="4"/>
<organism evidence="9 10">
    <name type="scientific">Rohdeia mirabilis</name>
    <dbReference type="NCBI Taxonomy" id="2528008"/>
    <lineage>
        <taxon>Bacteria</taxon>
        <taxon>Pseudomonadati</taxon>
        <taxon>Planctomycetota</taxon>
        <taxon>Planctomycetia</taxon>
        <taxon>Planctomycetia incertae sedis</taxon>
        <taxon>Rohdeia</taxon>
    </lineage>
</organism>
<comment type="function">
    <text evidence="4">Formation of pseudouridine at positions 38, 39 and 40 in the anticodon stem and loop of transfer RNAs.</text>
</comment>
<dbReference type="GO" id="GO:0160147">
    <property type="term" value="F:tRNA pseudouridine(38-40) synthase activity"/>
    <property type="evidence" value="ECO:0007669"/>
    <property type="project" value="UniProtKB-EC"/>
</dbReference>
<dbReference type="SUPFAM" id="SSF55120">
    <property type="entry name" value="Pseudouridine synthase"/>
    <property type="match status" value="1"/>
</dbReference>
<feature type="active site" description="Nucleophile" evidence="4 5">
    <location>
        <position position="52"/>
    </location>
</feature>
<feature type="binding site" evidence="4 6">
    <location>
        <position position="110"/>
    </location>
    <ligand>
        <name>substrate</name>
    </ligand>
</feature>
<dbReference type="RefSeq" id="WP_145189671.1">
    <property type="nucleotide sequence ID" value="NZ_CP036290.1"/>
</dbReference>
<dbReference type="PANTHER" id="PTHR11142:SF0">
    <property type="entry name" value="TRNA PSEUDOURIDINE SYNTHASE-LIKE 1"/>
    <property type="match status" value="1"/>
</dbReference>
<dbReference type="FunFam" id="3.30.70.580:FF:000001">
    <property type="entry name" value="tRNA pseudouridine synthase A"/>
    <property type="match status" value="1"/>
</dbReference>
<dbReference type="InterPro" id="IPR020103">
    <property type="entry name" value="PsdUridine_synth_cat_dom_sf"/>
</dbReference>
<keyword evidence="10" id="KW-1185">Reference proteome</keyword>
<evidence type="ECO:0000256" key="7">
    <source>
        <dbReference type="RuleBase" id="RU003792"/>
    </source>
</evidence>
<feature type="domain" description="Pseudouridine synthase I TruA alpha/beta" evidence="8">
    <location>
        <begin position="9"/>
        <end position="104"/>
    </location>
</feature>
<dbReference type="PIRSF" id="PIRSF001430">
    <property type="entry name" value="tRNA_psdUrid_synth"/>
    <property type="match status" value="1"/>
</dbReference>
<dbReference type="NCBIfam" id="TIGR00071">
    <property type="entry name" value="hisT_truA"/>
    <property type="match status" value="1"/>
</dbReference>
<sequence>MRNIRVRIAYDGSKFFGWQRQDGFDSVQQSLEEAIESLTGETVVVHGAGRTDTGVHSIGQVANFHLDTRLDDHGLLRALNAHLVDGAAVTGLETCDDDFHARFDARGKRYLYRVVTGTVRPPFGHEYTAWVREPLDLERVRAAARILEGEHDFAAFASAGSPRATTVRRVRAVRVIARREHFAICVEGEGFLYNMVRAMAGTLLDVGRGRFTPDDVARILAGADRKAAGPTAPAAGLWLLRVLYPESVLVGRSRGPRGAPGFFP</sequence>
<evidence type="ECO:0000256" key="3">
    <source>
        <dbReference type="ARBA" id="ARBA00023235"/>
    </source>
</evidence>
<dbReference type="OrthoDB" id="9811823at2"/>
<dbReference type="Gene3D" id="3.30.70.580">
    <property type="entry name" value="Pseudouridine synthase I, catalytic domain, N-terminal subdomain"/>
    <property type="match status" value="1"/>
</dbReference>
<dbReference type="InterPro" id="IPR020097">
    <property type="entry name" value="PsdUridine_synth_TruA_a/b_dom"/>
</dbReference>
<name>A0A518D2P7_9BACT</name>
<evidence type="ECO:0000256" key="2">
    <source>
        <dbReference type="ARBA" id="ARBA00022694"/>
    </source>
</evidence>
<comment type="subunit">
    <text evidence="4">Homodimer.</text>
</comment>
<accession>A0A518D2P7</accession>
<evidence type="ECO:0000259" key="8">
    <source>
        <dbReference type="Pfam" id="PF01416"/>
    </source>
</evidence>
<dbReference type="InterPro" id="IPR001406">
    <property type="entry name" value="PsdUridine_synth_TruA"/>
</dbReference>
<dbReference type="HAMAP" id="MF_00171">
    <property type="entry name" value="TruA"/>
    <property type="match status" value="1"/>
</dbReference>
<comment type="caution">
    <text evidence="4">Lacks conserved residue(s) required for the propagation of feature annotation.</text>
</comment>